<reference evidence="7 8" key="1">
    <citation type="journal article" date="2019" name="Int. J. Syst. Evol. Microbiol.">
        <title>The Global Catalogue of Microorganisms (GCM) 10K type strain sequencing project: providing services to taxonomists for standard genome sequencing and annotation.</title>
        <authorList>
            <consortium name="The Broad Institute Genomics Platform"/>
            <consortium name="The Broad Institute Genome Sequencing Center for Infectious Disease"/>
            <person name="Wu L."/>
            <person name="Ma J."/>
        </authorList>
    </citation>
    <scope>NUCLEOTIDE SEQUENCE [LARGE SCALE GENOMIC DNA]</scope>
    <source>
        <strain evidence="7 8">PSR21</strain>
    </source>
</reference>
<evidence type="ECO:0000256" key="5">
    <source>
        <dbReference type="ARBA" id="ARBA00023136"/>
    </source>
</evidence>
<dbReference type="GeneID" id="79313919"/>
<feature type="transmembrane region" description="Helical" evidence="6">
    <location>
        <begin position="64"/>
        <end position="84"/>
    </location>
</feature>
<dbReference type="InterPro" id="IPR005171">
    <property type="entry name" value="Cyt_c_oxidase_su4_prok"/>
</dbReference>
<dbReference type="GO" id="GO:0005886">
    <property type="term" value="C:plasma membrane"/>
    <property type="evidence" value="ECO:0007669"/>
    <property type="project" value="UniProtKB-SubCell"/>
</dbReference>
<sequence>MNTKLYTAIYVVLFVAATAQVLIEFAGLAYWTAFWVIMALSAVKALFVAAYYQHLRYEPRSITYVMLTGLLAALALTLAAAYSIT</sequence>
<evidence type="ECO:0000313" key="7">
    <source>
        <dbReference type="EMBL" id="MFC7316363.1"/>
    </source>
</evidence>
<name>A0ABD6A8N6_9EURY</name>
<evidence type="ECO:0000256" key="4">
    <source>
        <dbReference type="ARBA" id="ARBA00022989"/>
    </source>
</evidence>
<gene>
    <name evidence="7" type="ORF">ACFQPE_06070</name>
</gene>
<organism evidence="7 8">
    <name type="scientific">Halomarina halobia</name>
    <dbReference type="NCBI Taxonomy" id="3033386"/>
    <lineage>
        <taxon>Archaea</taxon>
        <taxon>Methanobacteriati</taxon>
        <taxon>Methanobacteriota</taxon>
        <taxon>Stenosarchaea group</taxon>
        <taxon>Halobacteria</taxon>
        <taxon>Halobacteriales</taxon>
        <taxon>Natronomonadaceae</taxon>
        <taxon>Halomarina</taxon>
    </lineage>
</organism>
<dbReference type="Pfam" id="PF03626">
    <property type="entry name" value="COX4_pro"/>
    <property type="match status" value="1"/>
</dbReference>
<accession>A0ABD6A8N6</accession>
<keyword evidence="3 6" id="KW-0812">Transmembrane</keyword>
<dbReference type="Proteomes" id="UP001596547">
    <property type="component" value="Unassembled WGS sequence"/>
</dbReference>
<keyword evidence="2" id="KW-1003">Cell membrane</keyword>
<keyword evidence="4 6" id="KW-1133">Transmembrane helix</keyword>
<evidence type="ECO:0000256" key="2">
    <source>
        <dbReference type="ARBA" id="ARBA00022475"/>
    </source>
</evidence>
<protein>
    <submittedName>
        <fullName evidence="7">Cytochrome C oxidase subunit IV family protein</fullName>
    </submittedName>
</protein>
<proteinExistence type="predicted"/>
<dbReference type="EMBL" id="JBHTBF010000002">
    <property type="protein sequence ID" value="MFC7316363.1"/>
    <property type="molecule type" value="Genomic_DNA"/>
</dbReference>
<dbReference type="AlphaFoldDB" id="A0ABD6A8N6"/>
<feature type="transmembrane region" description="Helical" evidence="6">
    <location>
        <begin position="29"/>
        <end position="52"/>
    </location>
</feature>
<comment type="caution">
    <text evidence="7">The sequence shown here is derived from an EMBL/GenBank/DDBJ whole genome shotgun (WGS) entry which is preliminary data.</text>
</comment>
<dbReference type="RefSeq" id="WP_276304379.1">
    <property type="nucleotide sequence ID" value="NZ_CP119992.1"/>
</dbReference>
<keyword evidence="5 6" id="KW-0472">Membrane</keyword>
<evidence type="ECO:0000313" key="8">
    <source>
        <dbReference type="Proteomes" id="UP001596547"/>
    </source>
</evidence>
<evidence type="ECO:0000256" key="3">
    <source>
        <dbReference type="ARBA" id="ARBA00022692"/>
    </source>
</evidence>
<evidence type="ECO:0000256" key="1">
    <source>
        <dbReference type="ARBA" id="ARBA00004651"/>
    </source>
</evidence>
<keyword evidence="8" id="KW-1185">Reference proteome</keyword>
<evidence type="ECO:0000256" key="6">
    <source>
        <dbReference type="SAM" id="Phobius"/>
    </source>
</evidence>
<comment type="subcellular location">
    <subcellularLocation>
        <location evidence="1">Cell membrane</location>
        <topology evidence="1">Multi-pass membrane protein</topology>
    </subcellularLocation>
</comment>